<evidence type="ECO:0000256" key="1">
    <source>
        <dbReference type="ARBA" id="ARBA00004571"/>
    </source>
</evidence>
<keyword evidence="11" id="KW-0472">Membrane</keyword>
<comment type="similarity">
    <text evidence="2">Belongs to the BexD/CtrA/VexA family.</text>
</comment>
<comment type="subcellular location">
    <subcellularLocation>
        <location evidence="1">Cell outer membrane</location>
        <topology evidence="1">Multi-pass membrane protein</topology>
    </subcellularLocation>
</comment>
<dbReference type="AlphaFoldDB" id="A0A4R5DGJ6"/>
<keyword evidence="14" id="KW-0449">Lipoprotein</keyword>
<evidence type="ECO:0000313" key="18">
    <source>
        <dbReference type="EMBL" id="TDE13142.1"/>
    </source>
</evidence>
<dbReference type="InterPro" id="IPR049712">
    <property type="entry name" value="Poly_export"/>
</dbReference>
<keyword evidence="13" id="KW-0998">Cell outer membrane</keyword>
<feature type="domain" description="Polysaccharide export protein N-terminal" evidence="15">
    <location>
        <begin position="146"/>
        <end position="210"/>
    </location>
</feature>
<dbReference type="GO" id="GO:0009279">
    <property type="term" value="C:cell outer membrane"/>
    <property type="evidence" value="ECO:0007669"/>
    <property type="project" value="UniProtKB-SubCell"/>
</dbReference>
<keyword evidence="7" id="KW-0732">Signal</keyword>
<proteinExistence type="inferred from homology"/>
<evidence type="ECO:0000256" key="3">
    <source>
        <dbReference type="ARBA" id="ARBA00022448"/>
    </source>
</evidence>
<keyword evidence="10" id="KW-0626">Porin</keyword>
<dbReference type="GO" id="GO:0046930">
    <property type="term" value="C:pore complex"/>
    <property type="evidence" value="ECO:0007669"/>
    <property type="project" value="UniProtKB-KW"/>
</dbReference>
<dbReference type="PANTHER" id="PTHR33619:SF3">
    <property type="entry name" value="POLYSACCHARIDE EXPORT PROTEIN GFCE-RELATED"/>
    <property type="match status" value="1"/>
</dbReference>
<keyword evidence="4" id="KW-1134">Transmembrane beta strand</keyword>
<name>A0A4R5DGJ6_9BACT</name>
<feature type="domain" description="Soluble ligand binding" evidence="16">
    <location>
        <begin position="674"/>
        <end position="716"/>
    </location>
</feature>
<evidence type="ECO:0000256" key="6">
    <source>
        <dbReference type="ARBA" id="ARBA00022692"/>
    </source>
</evidence>
<accession>A0A4R5DGJ6</accession>
<dbReference type="GO" id="GO:0015288">
    <property type="term" value="F:porin activity"/>
    <property type="evidence" value="ECO:0007669"/>
    <property type="project" value="UniProtKB-KW"/>
</dbReference>
<evidence type="ECO:0000256" key="8">
    <source>
        <dbReference type="ARBA" id="ARBA00023047"/>
    </source>
</evidence>
<reference evidence="18 19" key="1">
    <citation type="submission" date="2019-03" db="EMBL/GenBank/DDBJ databases">
        <title>Dyadobacter AR-3-6 sp. nov., isolated from arctic soil.</title>
        <authorList>
            <person name="Chaudhary D.K."/>
        </authorList>
    </citation>
    <scope>NUCLEOTIDE SEQUENCE [LARGE SCALE GENOMIC DNA]</scope>
    <source>
        <strain evidence="18 19">AR-3-6</strain>
    </source>
</reference>
<dbReference type="EMBL" id="SMFL01000007">
    <property type="protein sequence ID" value="TDE13142.1"/>
    <property type="molecule type" value="Genomic_DNA"/>
</dbReference>
<feature type="domain" description="SLBB" evidence="17">
    <location>
        <begin position="234"/>
        <end position="309"/>
    </location>
</feature>
<dbReference type="Gene3D" id="3.10.560.10">
    <property type="entry name" value="Outer membrane lipoprotein wza domain like"/>
    <property type="match status" value="6"/>
</dbReference>
<organism evidence="18 19">
    <name type="scientific">Dyadobacter psychrotolerans</name>
    <dbReference type="NCBI Taxonomy" id="2541721"/>
    <lineage>
        <taxon>Bacteria</taxon>
        <taxon>Pseudomonadati</taxon>
        <taxon>Bacteroidota</taxon>
        <taxon>Cytophagia</taxon>
        <taxon>Cytophagales</taxon>
        <taxon>Spirosomataceae</taxon>
        <taxon>Dyadobacter</taxon>
    </lineage>
</organism>
<dbReference type="InterPro" id="IPR054765">
    <property type="entry name" value="SLBB_dom"/>
</dbReference>
<gene>
    <name evidence="18" type="ORF">E0F88_18965</name>
</gene>
<dbReference type="OrthoDB" id="9808948at2"/>
<keyword evidence="12" id="KW-0564">Palmitate</keyword>
<evidence type="ECO:0000256" key="14">
    <source>
        <dbReference type="ARBA" id="ARBA00023288"/>
    </source>
</evidence>
<comment type="caution">
    <text evidence="18">The sequence shown here is derived from an EMBL/GenBank/DDBJ whole genome shotgun (WGS) entry which is preliminary data.</text>
</comment>
<sequence length="780" mass="86907">MHRTLFRKVFTIGISFVFSIIFTPIIVNAQDIDPSTISNSQAVEYYKKAKASGMSDMDIEQAALQKGYTLDQISAMRKKLQQTPTLIAPATVGKTVIDETRKNNDTATVNKKIASVKKDATSKPTFGSNFFENAAMTFEPNLRIATPRNYILGPEDELVVDIYGNSVDNFRLKISPEGTVKMLNLAPVQVSGLTIEQASERIVNRLRQAYSSLNRPGGGTYSTITLGNVRSIHVMVTGEVTRPGSYTMSSLSTAFNALYQAGGPNSNGSYRNIEIIRNNKTIRSIDLYRFLVDANLQDNIALQDQDIILIRPFLARVELSGEVKRPGLFEAKDGDSFDDLLRYAGGYTPVAYSSSIQFRRNTGSELKVGTIQGTNVKSFIPQNGDVYQIGKILDRIENRVIIEGAVFREGEYAIDEQSNTVKKLIERAAGIREDAFLNRALIQRQSKTLRPELIAFDLEKMLSGQIEDIPLQREDIVTIKSIDDLKEGYSLQVYGSVISPGTQDYYDGITISDVIFKAGGYAEGAIPYRIEVSRRVKEDTVGLTASQNVRIFTIDVAEDLKITTRDQQFKLQPSDIIYIRKSPRYEVQKTISVLGEVNYPGTYTIVSNHERINNLFQKAGGLKDGAYLHGSRFFRRGELVAVDLDAIIKNPSHASNLLLIDGDSLYIPRKSETVRIQGGVQNPSLVNFDPSFTYKDYISQAGGYGENAWKNRVYVSYPNGRTFRTKKYLVFTTRPTLEPGSIITVPIKEEKQDRQTAPGERIALISLLTTMAVAVISLFK</sequence>
<evidence type="ECO:0000256" key="11">
    <source>
        <dbReference type="ARBA" id="ARBA00023136"/>
    </source>
</evidence>
<evidence type="ECO:0000256" key="5">
    <source>
        <dbReference type="ARBA" id="ARBA00022597"/>
    </source>
</evidence>
<dbReference type="InterPro" id="IPR003715">
    <property type="entry name" value="Poly_export_N"/>
</dbReference>
<protein>
    <submittedName>
        <fullName evidence="18">Polysaccharide export protein</fullName>
    </submittedName>
</protein>
<dbReference type="Pfam" id="PF10531">
    <property type="entry name" value="SLBB"/>
    <property type="match status" value="3"/>
</dbReference>
<keyword evidence="19" id="KW-1185">Reference proteome</keyword>
<dbReference type="Pfam" id="PF02563">
    <property type="entry name" value="Poly_export"/>
    <property type="match status" value="1"/>
</dbReference>
<keyword evidence="8" id="KW-0625">Polysaccharide transport</keyword>
<dbReference type="GO" id="GO:0006811">
    <property type="term" value="P:monoatomic ion transport"/>
    <property type="evidence" value="ECO:0007669"/>
    <property type="project" value="UniProtKB-KW"/>
</dbReference>
<dbReference type="RefSeq" id="WP_131959863.1">
    <property type="nucleotide sequence ID" value="NZ_SMFL01000007.1"/>
</dbReference>
<evidence type="ECO:0000256" key="7">
    <source>
        <dbReference type="ARBA" id="ARBA00022729"/>
    </source>
</evidence>
<evidence type="ECO:0000256" key="4">
    <source>
        <dbReference type="ARBA" id="ARBA00022452"/>
    </source>
</evidence>
<evidence type="ECO:0000256" key="10">
    <source>
        <dbReference type="ARBA" id="ARBA00023114"/>
    </source>
</evidence>
<feature type="domain" description="Soluble ligand binding" evidence="16">
    <location>
        <begin position="492"/>
        <end position="539"/>
    </location>
</feature>
<keyword evidence="9" id="KW-0406">Ion transport</keyword>
<evidence type="ECO:0000313" key="19">
    <source>
        <dbReference type="Proteomes" id="UP000294850"/>
    </source>
</evidence>
<feature type="domain" description="SLBB" evidence="17">
    <location>
        <begin position="589"/>
        <end position="667"/>
    </location>
</feature>
<feature type="domain" description="Soluble ligand binding" evidence="16">
    <location>
        <begin position="317"/>
        <end position="361"/>
    </location>
</feature>
<evidence type="ECO:0000256" key="9">
    <source>
        <dbReference type="ARBA" id="ARBA00023065"/>
    </source>
</evidence>
<dbReference type="InterPro" id="IPR019554">
    <property type="entry name" value="Soluble_ligand-bd"/>
</dbReference>
<keyword evidence="5" id="KW-0762">Sugar transport</keyword>
<evidence type="ECO:0000256" key="13">
    <source>
        <dbReference type="ARBA" id="ARBA00023237"/>
    </source>
</evidence>
<evidence type="ECO:0000259" key="15">
    <source>
        <dbReference type="Pfam" id="PF02563"/>
    </source>
</evidence>
<keyword evidence="6" id="KW-0812">Transmembrane</keyword>
<keyword evidence="3" id="KW-0813">Transport</keyword>
<evidence type="ECO:0000256" key="2">
    <source>
        <dbReference type="ARBA" id="ARBA00009450"/>
    </source>
</evidence>
<evidence type="ECO:0000256" key="12">
    <source>
        <dbReference type="ARBA" id="ARBA00023139"/>
    </source>
</evidence>
<dbReference type="GO" id="GO:0015159">
    <property type="term" value="F:polysaccharide transmembrane transporter activity"/>
    <property type="evidence" value="ECO:0007669"/>
    <property type="project" value="InterPro"/>
</dbReference>
<dbReference type="Pfam" id="PF22461">
    <property type="entry name" value="SLBB_2"/>
    <property type="match status" value="2"/>
</dbReference>
<evidence type="ECO:0000259" key="17">
    <source>
        <dbReference type="Pfam" id="PF22461"/>
    </source>
</evidence>
<evidence type="ECO:0000259" key="16">
    <source>
        <dbReference type="Pfam" id="PF10531"/>
    </source>
</evidence>
<dbReference type="Proteomes" id="UP000294850">
    <property type="component" value="Unassembled WGS sequence"/>
</dbReference>
<dbReference type="PANTHER" id="PTHR33619">
    <property type="entry name" value="POLYSACCHARIDE EXPORT PROTEIN GFCE-RELATED"/>
    <property type="match status" value="1"/>
</dbReference>